<dbReference type="InterPro" id="IPR029063">
    <property type="entry name" value="SAM-dependent_MTases_sf"/>
</dbReference>
<evidence type="ECO:0000256" key="1">
    <source>
        <dbReference type="ARBA" id="ARBA00004123"/>
    </source>
</evidence>
<comment type="miscellaneous">
    <text evidence="11">In contrast to other lysine histone methyltransferases, it does not contain a SET domain, suggesting the existence of another mechanism for methylation of lysine residues of histones.</text>
</comment>
<keyword evidence="15" id="KW-1185">Reference proteome</keyword>
<name>A0A8H7MLI0_9PLEO</name>
<comment type="similarity">
    <text evidence="11">Belongs to the class I-like SAM-binding methyltransferase superfamily. DOT1 family.</text>
</comment>
<dbReference type="Proteomes" id="UP000651452">
    <property type="component" value="Unassembled WGS sequence"/>
</dbReference>
<dbReference type="OrthoDB" id="443402at2759"/>
<evidence type="ECO:0000256" key="11">
    <source>
        <dbReference type="RuleBase" id="RU271113"/>
    </source>
</evidence>
<dbReference type="InterPro" id="IPR025789">
    <property type="entry name" value="DOT1_dom"/>
</dbReference>
<reference evidence="14" key="2">
    <citation type="submission" date="2020-09" db="EMBL/GenBank/DDBJ databases">
        <title>Reference genome assembly for Australian Ascochyta lentis isolate Al4.</title>
        <authorList>
            <person name="Lee R.C."/>
            <person name="Farfan-Caceres L.M."/>
            <person name="Debler J.W."/>
            <person name="Williams A.H."/>
            <person name="Henares B.M."/>
        </authorList>
    </citation>
    <scope>NUCLEOTIDE SEQUENCE</scope>
    <source>
        <strain evidence="14">Al4</strain>
    </source>
</reference>
<gene>
    <name evidence="14" type="ORF">EKO04_001766</name>
</gene>
<dbReference type="PANTHER" id="PTHR21451">
    <property type="entry name" value="HISTONE H3 METHYLTRANSFERASE"/>
    <property type="match status" value="1"/>
</dbReference>
<proteinExistence type="inferred from homology"/>
<keyword evidence="4 11" id="KW-0489">Methyltransferase</keyword>
<dbReference type="GO" id="GO:0005634">
    <property type="term" value="C:nucleus"/>
    <property type="evidence" value="ECO:0007669"/>
    <property type="project" value="UniProtKB-SubCell"/>
</dbReference>
<feature type="compositionally biased region" description="Polar residues" evidence="12">
    <location>
        <begin position="45"/>
        <end position="54"/>
    </location>
</feature>
<feature type="compositionally biased region" description="Polar residues" evidence="12">
    <location>
        <begin position="110"/>
        <end position="120"/>
    </location>
</feature>
<evidence type="ECO:0000256" key="7">
    <source>
        <dbReference type="ARBA" id="ARBA00022853"/>
    </source>
</evidence>
<reference evidence="14" key="1">
    <citation type="submission" date="2018-12" db="EMBL/GenBank/DDBJ databases">
        <authorList>
            <person name="Syme R.A."/>
            <person name="Farfan-Caceres L."/>
            <person name="Lichtenzveig J."/>
        </authorList>
    </citation>
    <scope>NUCLEOTIDE SEQUENCE</scope>
    <source>
        <strain evidence="14">Al4</strain>
    </source>
</reference>
<dbReference type="SUPFAM" id="SSF53335">
    <property type="entry name" value="S-adenosyl-L-methionine-dependent methyltransferases"/>
    <property type="match status" value="1"/>
</dbReference>
<dbReference type="AlphaFoldDB" id="A0A8H7MLI0"/>
<keyword evidence="5 11" id="KW-0808">Transferase</keyword>
<feature type="compositionally biased region" description="Basic and acidic residues" evidence="12">
    <location>
        <begin position="122"/>
        <end position="138"/>
    </location>
</feature>
<evidence type="ECO:0000256" key="8">
    <source>
        <dbReference type="ARBA" id="ARBA00023242"/>
    </source>
</evidence>
<evidence type="ECO:0000256" key="3">
    <source>
        <dbReference type="ARBA" id="ARBA00020987"/>
    </source>
</evidence>
<feature type="region of interest" description="Disordered" evidence="12">
    <location>
        <begin position="1"/>
        <end position="215"/>
    </location>
</feature>
<dbReference type="Gene3D" id="1.10.260.170">
    <property type="match status" value="1"/>
</dbReference>
<dbReference type="CDD" id="cd02440">
    <property type="entry name" value="AdoMet_MTases"/>
    <property type="match status" value="1"/>
</dbReference>
<evidence type="ECO:0000313" key="15">
    <source>
        <dbReference type="Proteomes" id="UP000651452"/>
    </source>
</evidence>
<comment type="subcellular location">
    <subcellularLocation>
        <location evidence="1 11">Nucleus</location>
    </subcellularLocation>
</comment>
<dbReference type="GO" id="GO:0032259">
    <property type="term" value="P:methylation"/>
    <property type="evidence" value="ECO:0007669"/>
    <property type="project" value="UniProtKB-KW"/>
</dbReference>
<evidence type="ECO:0000256" key="9">
    <source>
        <dbReference type="ARBA" id="ARBA00029821"/>
    </source>
</evidence>
<protein>
    <recommendedName>
        <fullName evidence="3 11">Histone-lysine N-methyltransferase, H3 lysine-79 specific</fullName>
        <ecNumber evidence="2 11">2.1.1.360</ecNumber>
    </recommendedName>
    <alternativeName>
        <fullName evidence="9 11">Histone H3-K79 methyltransferase</fullName>
    </alternativeName>
</protein>
<evidence type="ECO:0000259" key="13">
    <source>
        <dbReference type="PROSITE" id="PS51569"/>
    </source>
</evidence>
<dbReference type="EMBL" id="RZGK01000003">
    <property type="protein sequence ID" value="KAF9700013.1"/>
    <property type="molecule type" value="Genomic_DNA"/>
</dbReference>
<sequence length="560" mass="60963">MFEPSKPKIKTRTVTILKKVAPPPAPRTPAPSAKTPSRAPAANRYQLSSTSSAQRPRPGPAARESPAVSNIRKRKVTPSTPPLWASSDESSDDEGSDRLAVGGSTKRLKSSSIEPTSMNRQLEPDLHRRIRIRRDADTTAHSNGAAAGKEDGEDRSSRGSLREDGENHSTRGSLREDGENHSTRGSLREDGENHSTRGSLREDGENHSTRGSLTHGLLMTRGDFAKNYKPAWPGGSKIPTLELQYPSPLPPETFEARVPFDSSEYNPLGDIQFTIEEIITHYLPADLSASLSSDVTGPVRKLKRAAASGTFADYQLELIRFNKLVKSKLADGTIPAKMDAMHAIPLSLVKHMTQQTYARIVSPLSHKLRRVKGKETTYGELMPVFVHKIFAQTGLNSSHVFVDLGSGVGNVVLQSALQTGAESWGIEIMDLAASLATKQATELKARARLWNLNIGALHLLKGNFLDTPAINSVLARADVVLVNNKVFGEQLNNALLQKFLDLKLGCKVVSLESFGGGVSKGVRSEQSIAGLFDEERYESGTDCVSWAGESVEYFIAEKVR</sequence>
<organism evidence="14 15">
    <name type="scientific">Ascochyta lentis</name>
    <dbReference type="NCBI Taxonomy" id="205686"/>
    <lineage>
        <taxon>Eukaryota</taxon>
        <taxon>Fungi</taxon>
        <taxon>Dikarya</taxon>
        <taxon>Ascomycota</taxon>
        <taxon>Pezizomycotina</taxon>
        <taxon>Dothideomycetes</taxon>
        <taxon>Pleosporomycetidae</taxon>
        <taxon>Pleosporales</taxon>
        <taxon>Pleosporineae</taxon>
        <taxon>Didymellaceae</taxon>
        <taxon>Ascochyta</taxon>
    </lineage>
</organism>
<keyword evidence="8 11" id="KW-0539">Nucleus</keyword>
<dbReference type="Gene3D" id="3.40.50.150">
    <property type="entry name" value="Vaccinia Virus protein VP39"/>
    <property type="match status" value="1"/>
</dbReference>
<evidence type="ECO:0000256" key="12">
    <source>
        <dbReference type="SAM" id="MobiDB-lite"/>
    </source>
</evidence>
<evidence type="ECO:0000256" key="5">
    <source>
        <dbReference type="ARBA" id="ARBA00022679"/>
    </source>
</evidence>
<dbReference type="InterPro" id="IPR030445">
    <property type="entry name" value="H3-K79_meTrfase"/>
</dbReference>
<evidence type="ECO:0000256" key="6">
    <source>
        <dbReference type="ARBA" id="ARBA00022691"/>
    </source>
</evidence>
<evidence type="ECO:0000313" key="14">
    <source>
        <dbReference type="EMBL" id="KAF9700013.1"/>
    </source>
</evidence>
<accession>A0A8H7MLI0</accession>
<keyword evidence="6 11" id="KW-0949">S-adenosyl-L-methionine</keyword>
<evidence type="ECO:0000256" key="10">
    <source>
        <dbReference type="ARBA" id="ARBA00047770"/>
    </source>
</evidence>
<evidence type="ECO:0000256" key="4">
    <source>
        <dbReference type="ARBA" id="ARBA00022603"/>
    </source>
</evidence>
<feature type="compositionally biased region" description="Basic and acidic residues" evidence="12">
    <location>
        <begin position="148"/>
        <end position="208"/>
    </location>
</feature>
<comment type="caution">
    <text evidence="14">The sequence shown here is derived from an EMBL/GenBank/DDBJ whole genome shotgun (WGS) entry which is preliminary data.</text>
</comment>
<dbReference type="GO" id="GO:0006281">
    <property type="term" value="P:DNA repair"/>
    <property type="evidence" value="ECO:0007669"/>
    <property type="project" value="TreeGrafter"/>
</dbReference>
<dbReference type="EC" id="2.1.1.360" evidence="2 11"/>
<dbReference type="Pfam" id="PF08123">
    <property type="entry name" value="DOT1"/>
    <property type="match status" value="1"/>
</dbReference>
<dbReference type="GO" id="GO:0000077">
    <property type="term" value="P:DNA damage checkpoint signaling"/>
    <property type="evidence" value="ECO:0007669"/>
    <property type="project" value="TreeGrafter"/>
</dbReference>
<comment type="function">
    <text evidence="11">Histone methyltransferase that specifically trimethylates histone H3 to form H3K79me3. This methylation is required for telomere silencing and for the pachytene checkpoint during the meiotic cell cycle by allowing the recruitment of RAD9 to double strand breaks. Nucleosomes are preferred as substrate compared to free histone.</text>
</comment>
<dbReference type="GO" id="GO:0140956">
    <property type="term" value="F:histone H3K79 trimethyltransferase activity"/>
    <property type="evidence" value="ECO:0007669"/>
    <property type="project" value="UniProtKB-EC"/>
</dbReference>
<comment type="catalytic activity">
    <reaction evidence="10 11">
        <text>L-lysyl(79)-[histone H3] + 3 S-adenosyl-L-methionine = N(6),N(6),N(6)-trimethyl-L-lysyl(79)-[histone H3] + 3 S-adenosyl-L-homocysteine + 3 H(+)</text>
        <dbReference type="Rhea" id="RHEA:60328"/>
        <dbReference type="Rhea" id="RHEA-COMP:15549"/>
        <dbReference type="Rhea" id="RHEA-COMP:15552"/>
        <dbReference type="ChEBI" id="CHEBI:15378"/>
        <dbReference type="ChEBI" id="CHEBI:29969"/>
        <dbReference type="ChEBI" id="CHEBI:57856"/>
        <dbReference type="ChEBI" id="CHEBI:59789"/>
        <dbReference type="ChEBI" id="CHEBI:61961"/>
        <dbReference type="EC" id="2.1.1.360"/>
    </reaction>
</comment>
<dbReference type="PROSITE" id="PS51569">
    <property type="entry name" value="DOT1"/>
    <property type="match status" value="1"/>
</dbReference>
<comment type="activity regulation">
    <text evidence="11">Ubiquitination of histone H2B to form H2BK123ub1 is required for efficient DOT1 methyltransferase activity on histone H3.</text>
</comment>
<evidence type="ECO:0000256" key="2">
    <source>
        <dbReference type="ARBA" id="ARBA00012190"/>
    </source>
</evidence>
<dbReference type="PANTHER" id="PTHR21451:SF0">
    <property type="entry name" value="HISTONE-LYSINE N-METHYLTRANSFERASE, H3 LYSINE-79 SPECIFIC"/>
    <property type="match status" value="1"/>
</dbReference>
<keyword evidence="7 11" id="KW-0156">Chromatin regulator</keyword>
<feature type="domain" description="DOT1" evidence="13">
    <location>
        <begin position="241"/>
        <end position="560"/>
    </location>
</feature>